<dbReference type="RefSeq" id="WP_021331586.1">
    <property type="nucleotide sequence ID" value="NZ_AUZJ01000069.1"/>
</dbReference>
<dbReference type="AlphaFoldDB" id="U1FIC9"/>
<proteinExistence type="predicted"/>
<accession>U1FIC9</accession>
<protein>
    <recommendedName>
        <fullName evidence="5">Tetratricopeptide repeat protein</fullName>
    </recommendedName>
</protein>
<comment type="caution">
    <text evidence="1">The sequence shown here is derived from an EMBL/GenBank/DDBJ whole genome shotgun (WGS) entry which is preliminary data.</text>
</comment>
<dbReference type="InterPro" id="IPR011990">
    <property type="entry name" value="TPR-like_helical_dom_sf"/>
</dbReference>
<gene>
    <name evidence="2" type="ORF">HMPREF0860_0915</name>
    <name evidence="1" type="ORF">HMPREF1325_1423</name>
</gene>
<name>U1FIC9_TRESO</name>
<dbReference type="SUPFAM" id="SSF48452">
    <property type="entry name" value="TPR-like"/>
    <property type="match status" value="1"/>
</dbReference>
<evidence type="ECO:0000313" key="2">
    <source>
        <dbReference type="EMBL" id="ERK01216.1"/>
    </source>
</evidence>
<organism evidence="1 3">
    <name type="scientific">Treponema socranskii subsp. socranskii VPI DR56BR1116 = ATCC 35536</name>
    <dbReference type="NCBI Taxonomy" id="1125725"/>
    <lineage>
        <taxon>Bacteria</taxon>
        <taxon>Pseudomonadati</taxon>
        <taxon>Spirochaetota</taxon>
        <taxon>Spirochaetia</taxon>
        <taxon>Spirochaetales</taxon>
        <taxon>Treponemataceae</taxon>
        <taxon>Treponema</taxon>
    </lineage>
</organism>
<sequence>MKKLIIFLPVFAALVSGCPVKKTDAYEAIKNSGLAGNALYEKIIAFEKEHPEHFESKLDLGSYCFVSENYGEAWKYLLKAESLLASVKGVSSQHKALLCALLSGLYAADGDEERAADYAKKAYETPDCGAEYGYLYAKIRLLRDDKSEALALFDKTYALYPERIAADELRAYVYLLADAGQFQKCSELVERCFETGGFFPGFGVFASGVYEKIGDTEKAVLCAFLDYEYAADGKEKDDAFLTNLQSVEALLPDGGDSAALESIRALFDMKREVPETSSFFVSDYIRCKAKLLRGDISSGDLSSLLQLEKYFSRFPSYYWSVWLAVRALQRDGLNVWIPVLEKTIALAPSSFYASRAKIELASCIGLPAGEAENVLVPAEVKAAIEGFMSSGDDEKLLPLYALLNLPDCTYVYAGVDMAKRSAEDPIVRAAFTKKKLHAAGRLQDRLAFILS</sequence>
<reference evidence="3 4" key="1">
    <citation type="submission" date="2013-08" db="EMBL/GenBank/DDBJ databases">
        <authorList>
            <person name="Durkin A.S."/>
            <person name="Haft D.R."/>
            <person name="McCorrison J."/>
            <person name="Torralba M."/>
            <person name="Gillis M."/>
            <person name="Haft D.H."/>
            <person name="Methe B."/>
            <person name="Sutton G."/>
            <person name="Nelson K.E."/>
        </authorList>
    </citation>
    <scope>NUCLEOTIDE SEQUENCE [LARGE SCALE GENOMIC DNA]</scope>
    <source>
        <strain evidence="2 4">ATCC 35536</strain>
        <strain evidence="1 3">VPI DR56BR1116</strain>
    </source>
</reference>
<evidence type="ECO:0000313" key="1">
    <source>
        <dbReference type="EMBL" id="ERF59508.1"/>
    </source>
</evidence>
<keyword evidence="4" id="KW-1185">Reference proteome</keyword>
<dbReference type="Proteomes" id="UP000016646">
    <property type="component" value="Unassembled WGS sequence"/>
</dbReference>
<dbReference type="STRING" id="1125725.HMPREF1325_1423"/>
<dbReference type="Proteomes" id="UP000016412">
    <property type="component" value="Unassembled WGS sequence"/>
</dbReference>
<evidence type="ECO:0008006" key="5">
    <source>
        <dbReference type="Google" id="ProtNLM"/>
    </source>
</evidence>
<dbReference type="EMBL" id="AVQI01000060">
    <property type="protein sequence ID" value="ERK01216.1"/>
    <property type="molecule type" value="Genomic_DNA"/>
</dbReference>
<dbReference type="EMBL" id="AUZJ01000069">
    <property type="protein sequence ID" value="ERF59508.1"/>
    <property type="molecule type" value="Genomic_DNA"/>
</dbReference>
<dbReference type="Gene3D" id="1.25.40.10">
    <property type="entry name" value="Tetratricopeptide repeat domain"/>
    <property type="match status" value="1"/>
</dbReference>
<dbReference type="PATRIC" id="fig|1125725.3.peg.2558"/>
<evidence type="ECO:0000313" key="4">
    <source>
        <dbReference type="Proteomes" id="UP000016646"/>
    </source>
</evidence>
<evidence type="ECO:0000313" key="3">
    <source>
        <dbReference type="Proteomes" id="UP000016412"/>
    </source>
</evidence>
<dbReference type="eggNOG" id="COG0457">
    <property type="taxonomic scope" value="Bacteria"/>
</dbReference>
<dbReference type="PROSITE" id="PS51257">
    <property type="entry name" value="PROKAR_LIPOPROTEIN"/>
    <property type="match status" value="1"/>
</dbReference>